<name>A0A2N3Y8F7_SACSN</name>
<dbReference type="AlphaFoldDB" id="A0A2N3Y8F7"/>
<sequence length="344" mass="37287">MAVFEAQVTRAARRLSGLRVPNRARGVVGVYDVADDWTPIYDRTELAGFYVAIGASGNQFKNAPVVGRLMAALVDQVEAGADHDREPVRYRGPHTGLDIDPGSFSRSGRATPAAPARCWADPRAVYLGRAGGDRSGGDDMADGGLQSIVEEFAERLRRSVAIDDPSIRLLAASRHFGDEDQVRVGSVLNRAVDPELADRVLSLGIAGWAAPGVTTVEGALPRLCVPVRCNGMLLGYLWLIDEFADRETTAAAEAAATAGTVLYRRLLLHERWKARQEGILRELVSSDAAVRAQAVEDLLAEKLVRRRLHAVHRARRVVPGHAHDVGSATGRLRGRDRARHPHDG</sequence>
<dbReference type="EMBL" id="PJNB01000001">
    <property type="protein sequence ID" value="PKW19188.1"/>
    <property type="molecule type" value="Genomic_DNA"/>
</dbReference>
<evidence type="ECO:0000313" key="2">
    <source>
        <dbReference type="EMBL" id="PKW19188.1"/>
    </source>
</evidence>
<dbReference type="STRING" id="994479.GCA_000194155_01671"/>
<evidence type="ECO:0000256" key="1">
    <source>
        <dbReference type="SAM" id="MobiDB-lite"/>
    </source>
</evidence>
<comment type="caution">
    <text evidence="2">The sequence shown here is derived from an EMBL/GenBank/DDBJ whole genome shotgun (WGS) entry which is preliminary data.</text>
</comment>
<gene>
    <name evidence="2" type="ORF">A8926_7348</name>
</gene>
<dbReference type="Gene3D" id="3.30.9.10">
    <property type="entry name" value="D-Amino Acid Oxidase, subunit A, domain 2"/>
    <property type="match status" value="1"/>
</dbReference>
<dbReference type="Proteomes" id="UP000233786">
    <property type="component" value="Unassembled WGS sequence"/>
</dbReference>
<accession>A0A2N3Y8F7</accession>
<reference evidence="2" key="1">
    <citation type="submission" date="2017-12" db="EMBL/GenBank/DDBJ databases">
        <title>Sequencing the genomes of 1000 Actinobacteria strains.</title>
        <authorList>
            <person name="Klenk H.-P."/>
        </authorList>
    </citation>
    <scope>NUCLEOTIDE SEQUENCE [LARGE SCALE GENOMIC DNA]</scope>
    <source>
        <strain evidence="2">DSM 44228</strain>
    </source>
</reference>
<dbReference type="Gene3D" id="3.50.50.60">
    <property type="entry name" value="FAD/NAD(P)-binding domain"/>
    <property type="match status" value="1"/>
</dbReference>
<protein>
    <submittedName>
        <fullName evidence="2">FAD dependent oxidoreductase</fullName>
    </submittedName>
</protein>
<feature type="compositionally biased region" description="Basic residues" evidence="1">
    <location>
        <begin position="332"/>
        <end position="344"/>
    </location>
</feature>
<organism evidence="2 3">
    <name type="scientific">Saccharopolyspora spinosa</name>
    <dbReference type="NCBI Taxonomy" id="60894"/>
    <lineage>
        <taxon>Bacteria</taxon>
        <taxon>Bacillati</taxon>
        <taxon>Actinomycetota</taxon>
        <taxon>Actinomycetes</taxon>
        <taxon>Pseudonocardiales</taxon>
        <taxon>Pseudonocardiaceae</taxon>
        <taxon>Saccharopolyspora</taxon>
    </lineage>
</organism>
<keyword evidence="3" id="KW-1185">Reference proteome</keyword>
<proteinExistence type="predicted"/>
<feature type="region of interest" description="Disordered" evidence="1">
    <location>
        <begin position="320"/>
        <end position="344"/>
    </location>
</feature>
<evidence type="ECO:0000313" key="3">
    <source>
        <dbReference type="Proteomes" id="UP000233786"/>
    </source>
</evidence>
<feature type="region of interest" description="Disordered" evidence="1">
    <location>
        <begin position="84"/>
        <end position="113"/>
    </location>
</feature>
<dbReference type="InterPro" id="IPR036188">
    <property type="entry name" value="FAD/NAD-bd_sf"/>
</dbReference>